<name>A0A6B1DYZ6_9CHLR</name>
<evidence type="ECO:0000313" key="4">
    <source>
        <dbReference type="EMBL" id="MYD91564.1"/>
    </source>
</evidence>
<evidence type="ECO:0000259" key="3">
    <source>
        <dbReference type="Pfam" id="PF19278"/>
    </source>
</evidence>
<feature type="domain" description="Acetophenone carboxylase-like C-terminal" evidence="3">
    <location>
        <begin position="519"/>
        <end position="689"/>
    </location>
</feature>
<dbReference type="InterPro" id="IPR049517">
    <property type="entry name" value="ACX-like_C"/>
</dbReference>
<sequence>MAGLRIGFDIGGTFTDLVLYDEASGRIHSHKLATTVRNPEVAVRTGWRTLLAEAGFLGSQVSNAIHGTTLITNCLVERKGAATLLLATQGFSDVLDTQREMRYDIYDLHAPQVEHLVPRPLRFEARERLDAFGGVIEELSLDSLDDVARRLERAEVTDSVESIAVCFLHAFTNPEHEQKAGAWLSEHLPHLRVSLSHEVAPEIREYERMSTTVCNAYVQPLAATYLRQLGDVLREVGFEREMFLMLSSGGVSTLETAVKFPIRLVESGPAAGALAAVFYGELLDLPNLVSFDMGGTTAKMCLIKDGQPAMSDHFEIARVHRFKRGSGLPVRVPAIELIEIGAGGGSVARVDELGLLKVGPDSAGADPGPACYGLGGDAPTVTDADLLLGYLDPGFFLGGRMILDQAAAESAMAGLAERMGLTVTETAHGIFRVVNENMISATRVHVAERGADPRSLRLMAFGGAGPVHAYEIARALKMQGFVCPASAGVTSALGFLTAPPAFEFARTHMERLDAPSLIELDGIYAGLEAEGRRVLKSAGIEDDDMTFTLKADLRHVGQGHEISVALPCTKPSDMSLDGDLRPYFFARYEEIYGHAHTHLDLEITTCRLNASGPKPRVELPEFATGSNSDQAFKNSRPAYFTEVEGFVDTPIYDRYLLGRGSTVHGPAIVEERESTAVIGPRGSAEIDRYGNLVVTLEE</sequence>
<dbReference type="GO" id="GO:0006749">
    <property type="term" value="P:glutathione metabolic process"/>
    <property type="evidence" value="ECO:0007669"/>
    <property type="project" value="TreeGrafter"/>
</dbReference>
<dbReference type="PANTHER" id="PTHR11365">
    <property type="entry name" value="5-OXOPROLINASE RELATED"/>
    <property type="match status" value="1"/>
</dbReference>
<accession>A0A6B1DYZ6</accession>
<dbReference type="InterPro" id="IPR008040">
    <property type="entry name" value="Hydant_A_N"/>
</dbReference>
<reference evidence="4" key="1">
    <citation type="submission" date="2019-09" db="EMBL/GenBank/DDBJ databases">
        <title>Characterisation of the sponge microbiome using genome-centric metagenomics.</title>
        <authorList>
            <person name="Engelberts J.P."/>
            <person name="Robbins S.J."/>
            <person name="De Goeij J.M."/>
            <person name="Aranda M."/>
            <person name="Bell S.C."/>
            <person name="Webster N.S."/>
        </authorList>
    </citation>
    <scope>NUCLEOTIDE SEQUENCE</scope>
    <source>
        <strain evidence="4">SB0662_bin_9</strain>
    </source>
</reference>
<gene>
    <name evidence="4" type="ORF">F4Y08_14750</name>
</gene>
<dbReference type="InterPro" id="IPR002821">
    <property type="entry name" value="Hydantoinase_A"/>
</dbReference>
<dbReference type="EMBL" id="VXPY01000102">
    <property type="protein sequence ID" value="MYD91564.1"/>
    <property type="molecule type" value="Genomic_DNA"/>
</dbReference>
<dbReference type="SUPFAM" id="SSF53067">
    <property type="entry name" value="Actin-like ATPase domain"/>
    <property type="match status" value="1"/>
</dbReference>
<organism evidence="4">
    <name type="scientific">Caldilineaceae bacterium SB0662_bin_9</name>
    <dbReference type="NCBI Taxonomy" id="2605258"/>
    <lineage>
        <taxon>Bacteria</taxon>
        <taxon>Bacillati</taxon>
        <taxon>Chloroflexota</taxon>
        <taxon>Caldilineae</taxon>
        <taxon>Caldilineales</taxon>
        <taxon>Caldilineaceae</taxon>
    </lineage>
</organism>
<dbReference type="AlphaFoldDB" id="A0A6B1DYZ6"/>
<dbReference type="InterPro" id="IPR045079">
    <property type="entry name" value="Oxoprolinase-like"/>
</dbReference>
<dbReference type="Pfam" id="PF19278">
    <property type="entry name" value="Hydant_A_C"/>
    <property type="match status" value="1"/>
</dbReference>
<dbReference type="PANTHER" id="PTHR11365:SF23">
    <property type="entry name" value="HYPOTHETICAL 5-OXOPROLINASE (EUROFUNG)-RELATED"/>
    <property type="match status" value="1"/>
</dbReference>
<feature type="domain" description="Hydantoinase/oxoprolinase N-terminal" evidence="2">
    <location>
        <begin position="5"/>
        <end position="187"/>
    </location>
</feature>
<proteinExistence type="predicted"/>
<feature type="domain" description="Hydantoinase A/oxoprolinase" evidence="1">
    <location>
        <begin position="208"/>
        <end position="499"/>
    </location>
</feature>
<dbReference type="InterPro" id="IPR043129">
    <property type="entry name" value="ATPase_NBD"/>
</dbReference>
<evidence type="ECO:0000259" key="2">
    <source>
        <dbReference type="Pfam" id="PF05378"/>
    </source>
</evidence>
<protein>
    <submittedName>
        <fullName evidence="4">Hydantoinase/oxoprolinase family protein</fullName>
    </submittedName>
</protein>
<dbReference type="Pfam" id="PF01968">
    <property type="entry name" value="Hydantoinase_A"/>
    <property type="match status" value="1"/>
</dbReference>
<comment type="caution">
    <text evidence="4">The sequence shown here is derived from an EMBL/GenBank/DDBJ whole genome shotgun (WGS) entry which is preliminary data.</text>
</comment>
<dbReference type="GO" id="GO:0005829">
    <property type="term" value="C:cytosol"/>
    <property type="evidence" value="ECO:0007669"/>
    <property type="project" value="TreeGrafter"/>
</dbReference>
<evidence type="ECO:0000259" key="1">
    <source>
        <dbReference type="Pfam" id="PF01968"/>
    </source>
</evidence>
<dbReference type="GO" id="GO:0017168">
    <property type="term" value="F:5-oxoprolinase (ATP-hydrolyzing) activity"/>
    <property type="evidence" value="ECO:0007669"/>
    <property type="project" value="TreeGrafter"/>
</dbReference>
<dbReference type="Pfam" id="PF05378">
    <property type="entry name" value="Hydant_A_N"/>
    <property type="match status" value="1"/>
</dbReference>